<comment type="caution">
    <text evidence="1">The sequence shown here is derived from an EMBL/GenBank/DDBJ whole genome shotgun (WGS) entry which is preliminary data.</text>
</comment>
<protein>
    <submittedName>
        <fullName evidence="1">Uncharacterized protein</fullName>
    </submittedName>
</protein>
<accession>A0A646HM56</accession>
<gene>
    <name evidence="1" type="ORF">F7D59_02835</name>
</gene>
<reference evidence="2" key="1">
    <citation type="submission" date="2019-09" db="EMBL/GenBank/DDBJ databases">
        <title>Distinct polysaccharide growth profiles of human intestinal Prevotella copri isolates.</title>
        <authorList>
            <person name="Fehlner-Peach H."/>
            <person name="Magnabosco C."/>
            <person name="Raghavan V."/>
            <person name="Scher J.U."/>
            <person name="Tett A."/>
            <person name="Cox L.M."/>
            <person name="Gottsegen C."/>
            <person name="Watters A."/>
            <person name="Wiltshire- Gordon J.D."/>
            <person name="Segata N."/>
            <person name="Bonneau R."/>
            <person name="Littman D.R."/>
        </authorList>
    </citation>
    <scope>NUCLEOTIDE SEQUENCE [LARGE SCALE GENOMIC DNA]</scope>
    <source>
        <strain evidence="2">iP54</strain>
    </source>
</reference>
<dbReference type="AlphaFoldDB" id="A0A646HM56"/>
<dbReference type="Proteomes" id="UP000420635">
    <property type="component" value="Unassembled WGS sequence"/>
</dbReference>
<dbReference type="EMBL" id="VZBQ01000029">
    <property type="protein sequence ID" value="MQN88821.1"/>
    <property type="molecule type" value="Genomic_DNA"/>
</dbReference>
<dbReference type="RefSeq" id="WP_153114011.1">
    <property type="nucleotide sequence ID" value="NZ_VZAS01000179.1"/>
</dbReference>
<proteinExistence type="predicted"/>
<name>A0A646HM56_9BACT</name>
<sequence>MKSEIEKLESVHPDLITTFLTTGEGKGIPEDVQTFLKQLQWAAEIYEYERNITRGARQLKQRIASLQKITLDVRTCMTRINQAISYFNVDCNVAIKVWENDFANKYEDLAKLCSAKRDYKMQKACMDQALECRRRASEQAEADRDLGVVFLITPEVTPEELGFQKKNLKEIAGKYNRGFYISLIDGLPIESSEKKRLLRDADIQEAEIVEDLSDEPTDFE</sequence>
<organism evidence="1 2">
    <name type="scientific">Segatella copri</name>
    <dbReference type="NCBI Taxonomy" id="165179"/>
    <lineage>
        <taxon>Bacteria</taxon>
        <taxon>Pseudomonadati</taxon>
        <taxon>Bacteroidota</taxon>
        <taxon>Bacteroidia</taxon>
        <taxon>Bacteroidales</taxon>
        <taxon>Prevotellaceae</taxon>
        <taxon>Segatella</taxon>
    </lineage>
</organism>
<evidence type="ECO:0000313" key="2">
    <source>
        <dbReference type="Proteomes" id="UP000420635"/>
    </source>
</evidence>
<evidence type="ECO:0000313" key="1">
    <source>
        <dbReference type="EMBL" id="MQN88821.1"/>
    </source>
</evidence>